<keyword evidence="1" id="KW-0732">Signal</keyword>
<keyword evidence="4" id="KW-1185">Reference proteome</keyword>
<feature type="domain" description="DUF3502" evidence="2">
    <location>
        <begin position="426"/>
        <end position="493"/>
    </location>
</feature>
<gene>
    <name evidence="3" type="ORF">H6A12_08755</name>
</gene>
<protein>
    <submittedName>
        <fullName evidence="3">ABC transporter substrate-binding protein</fullName>
    </submittedName>
</protein>
<comment type="caution">
    <text evidence="3">The sequence shown here is derived from an EMBL/GenBank/DDBJ whole genome shotgun (WGS) entry which is preliminary data.</text>
</comment>
<dbReference type="PROSITE" id="PS51257">
    <property type="entry name" value="PROKAR_LIPOPROTEIN"/>
    <property type="match status" value="1"/>
</dbReference>
<dbReference type="SUPFAM" id="SSF53850">
    <property type="entry name" value="Periplasmic binding protein-like II"/>
    <property type="match status" value="1"/>
</dbReference>
<dbReference type="AlphaFoldDB" id="A0A938X5R6"/>
<dbReference type="Gene3D" id="3.40.190.10">
    <property type="entry name" value="Periplasmic binding protein-like II"/>
    <property type="match status" value="2"/>
</dbReference>
<dbReference type="Pfam" id="PF12010">
    <property type="entry name" value="DUF3502"/>
    <property type="match status" value="1"/>
</dbReference>
<dbReference type="PANTHER" id="PTHR43649:SF17">
    <property type="entry name" value="ABC TRANSPORTER SOLUTE BINDING PROTEIN-SUGAR TRANSPORT"/>
    <property type="match status" value="1"/>
</dbReference>
<dbReference type="PANTHER" id="PTHR43649">
    <property type="entry name" value="ARABINOSE-BINDING PROTEIN-RELATED"/>
    <property type="match status" value="1"/>
</dbReference>
<dbReference type="InterPro" id="IPR050490">
    <property type="entry name" value="Bact_solute-bd_prot1"/>
</dbReference>
<reference evidence="3" key="1">
    <citation type="submission" date="2020-08" db="EMBL/GenBank/DDBJ databases">
        <authorList>
            <person name="Cejkova D."/>
            <person name="Kubasova T."/>
            <person name="Jahodarova E."/>
            <person name="Rychlik I."/>
        </authorList>
    </citation>
    <scope>NUCLEOTIDE SEQUENCE</scope>
    <source>
        <strain evidence="3">An559</strain>
    </source>
</reference>
<feature type="chain" id="PRO_5038931098" evidence="1">
    <location>
        <begin position="23"/>
        <end position="496"/>
    </location>
</feature>
<organism evidence="3 4">
    <name type="scientific">Merdimmobilis hominis</name>
    <dbReference type="NCBI Taxonomy" id="2897707"/>
    <lineage>
        <taxon>Bacteria</taxon>
        <taxon>Bacillati</taxon>
        <taxon>Bacillota</taxon>
        <taxon>Clostridia</taxon>
        <taxon>Eubacteriales</taxon>
        <taxon>Oscillospiraceae</taxon>
        <taxon>Merdimmobilis</taxon>
    </lineage>
</organism>
<dbReference type="InterPro" id="IPR022627">
    <property type="entry name" value="DUF3502"/>
</dbReference>
<proteinExistence type="predicted"/>
<feature type="signal peptide" evidence="1">
    <location>
        <begin position="1"/>
        <end position="22"/>
    </location>
</feature>
<dbReference type="Proteomes" id="UP000774750">
    <property type="component" value="Unassembled WGS sequence"/>
</dbReference>
<sequence>MKGKIKLLSLLLALAMVASMFAACNNGGSENNGGDTNEPVEIVWWHWGNPPKDTTTVVEALNKMSAEDIGVTVKFNWATDNEQKLKTALSTGQKDDIAFTCAWFANYISTAQSGQLADLTEMLKQDEFQTLYKSMPEFFWEAATVDGKIYAVPTTKDSAAQNFWTVNKEYVIDTVGAQAEFDQVGTALSTVTPLLRKIKSYVDNGGEPYPHDLTAPLNFNKSGLNGFEAARWDMINGSIHIGDKLGDDGVKIISTFDDEETLADYREMAMWRKEGLVNQDAQQIESELTYQVVSKAQGWEGAEAIWGNQKDYTVAIKAQHEPIASRATVIGSMNGIFANSEKKEEALKYLQYINTDKDYRNMLAFGIEGENYELTEEGTIKTLNDQWAPGSFAQASTWIMTPAAPAAPDMYENVKEMSLNATPTDLIGFTFVEESVKSEIAACSSIFQQYASALACGAYEDADATIAEMMQKLEAAGYRKIIEECQKQVDEYMASK</sequence>
<reference evidence="3" key="2">
    <citation type="journal article" date="2021" name="Sci. Rep.">
        <title>The distribution of antibiotic resistance genes in chicken gut microbiota commensals.</title>
        <authorList>
            <person name="Juricova H."/>
            <person name="Matiasovicova J."/>
            <person name="Kubasova T."/>
            <person name="Cejkova D."/>
            <person name="Rychlik I."/>
        </authorList>
    </citation>
    <scope>NUCLEOTIDE SEQUENCE</scope>
    <source>
        <strain evidence="3">An559</strain>
    </source>
</reference>
<evidence type="ECO:0000313" key="4">
    <source>
        <dbReference type="Proteomes" id="UP000774750"/>
    </source>
</evidence>
<dbReference type="RefSeq" id="WP_204446980.1">
    <property type="nucleotide sequence ID" value="NZ_JACJKY010000013.1"/>
</dbReference>
<accession>A0A938X5R6</accession>
<evidence type="ECO:0000256" key="1">
    <source>
        <dbReference type="SAM" id="SignalP"/>
    </source>
</evidence>
<dbReference type="EMBL" id="JACJKY010000013">
    <property type="protein sequence ID" value="MBM6921242.1"/>
    <property type="molecule type" value="Genomic_DNA"/>
</dbReference>
<evidence type="ECO:0000259" key="2">
    <source>
        <dbReference type="Pfam" id="PF12010"/>
    </source>
</evidence>
<name>A0A938X5R6_9FIRM</name>
<evidence type="ECO:0000313" key="3">
    <source>
        <dbReference type="EMBL" id="MBM6921242.1"/>
    </source>
</evidence>